<dbReference type="EMBL" id="CP033019">
    <property type="protein sequence ID" value="AYM79749.1"/>
    <property type="molecule type" value="Genomic_DNA"/>
</dbReference>
<feature type="transmembrane region" description="Helical" evidence="6">
    <location>
        <begin position="43"/>
        <end position="62"/>
    </location>
</feature>
<gene>
    <name evidence="7" type="ORF">D9M09_21760</name>
</gene>
<evidence type="ECO:0000256" key="4">
    <source>
        <dbReference type="ARBA" id="ARBA00022989"/>
    </source>
</evidence>
<dbReference type="Pfam" id="PF01810">
    <property type="entry name" value="LysE"/>
    <property type="match status" value="1"/>
</dbReference>
<dbReference type="AlphaFoldDB" id="A0A3G2EK31"/>
<evidence type="ECO:0000256" key="2">
    <source>
        <dbReference type="ARBA" id="ARBA00022475"/>
    </source>
</evidence>
<name>A0A3G2EK31_9BURK</name>
<keyword evidence="4 6" id="KW-1133">Transmembrane helix</keyword>
<reference evidence="7 8" key="1">
    <citation type="submission" date="2018-10" db="EMBL/GenBank/DDBJ databases">
        <title>Effects of UV and annual dynamics of microbial communities in freshwater RAS systems.</title>
        <authorList>
            <person name="Bekkelund A.K."/>
            <person name="Hansen B.R."/>
            <person name="Stokken H."/>
            <person name="Eriksen B.F."/>
            <person name="Kashulin N.A."/>
        </authorList>
    </citation>
    <scope>NUCLEOTIDE SEQUENCE [LARGE SCALE GENOMIC DNA]</scope>
    <source>
        <strain evidence="7 8">BHSEK</strain>
    </source>
</reference>
<evidence type="ECO:0000256" key="1">
    <source>
        <dbReference type="ARBA" id="ARBA00004651"/>
    </source>
</evidence>
<evidence type="ECO:0000256" key="5">
    <source>
        <dbReference type="ARBA" id="ARBA00023136"/>
    </source>
</evidence>
<feature type="transmembrane region" description="Helical" evidence="6">
    <location>
        <begin position="69"/>
        <end position="88"/>
    </location>
</feature>
<keyword evidence="8" id="KW-1185">Reference proteome</keyword>
<organism evidence="7 8">
    <name type="scientific">Janthinobacterium agaricidamnosum</name>
    <dbReference type="NCBI Taxonomy" id="55508"/>
    <lineage>
        <taxon>Bacteria</taxon>
        <taxon>Pseudomonadati</taxon>
        <taxon>Pseudomonadota</taxon>
        <taxon>Betaproteobacteria</taxon>
        <taxon>Burkholderiales</taxon>
        <taxon>Oxalobacteraceae</taxon>
        <taxon>Janthinobacterium</taxon>
    </lineage>
</organism>
<dbReference type="GO" id="GO:0005886">
    <property type="term" value="C:plasma membrane"/>
    <property type="evidence" value="ECO:0007669"/>
    <property type="project" value="UniProtKB-SubCell"/>
</dbReference>
<evidence type="ECO:0000313" key="7">
    <source>
        <dbReference type="EMBL" id="AYM79749.1"/>
    </source>
</evidence>
<feature type="transmembrane region" description="Helical" evidence="6">
    <location>
        <begin position="188"/>
        <end position="206"/>
    </location>
</feature>
<sequence length="209" mass="21570">MQDFLLIAAAHFLALLSPGPDFFLVARSALAHGWRGAMPACIGIALANGVFIVAAFGGVAVLHPGSPLFIAVQLAGCAYLLYLGGLFLRHAGTTTLTAAPAATPGKAHWRNGLGMGFLSAILNPKNALFYVSLASVVASRQTGSGSVVLYGVWMVCAVLAWDMAVALAIGNGALRQRFARALPSLERLSGVMLIVLAVLLLVNVASSSV</sequence>
<protein>
    <submittedName>
        <fullName evidence="7">LysE family translocator</fullName>
    </submittedName>
</protein>
<comment type="subcellular location">
    <subcellularLocation>
        <location evidence="1">Cell membrane</location>
        <topology evidence="1">Multi-pass membrane protein</topology>
    </subcellularLocation>
</comment>
<keyword evidence="2" id="KW-1003">Cell membrane</keyword>
<feature type="transmembrane region" description="Helical" evidence="6">
    <location>
        <begin position="147"/>
        <end position="168"/>
    </location>
</feature>
<dbReference type="RefSeq" id="WP_121671193.1">
    <property type="nucleotide sequence ID" value="NZ_CP033019.1"/>
</dbReference>
<dbReference type="PANTHER" id="PTHR30086">
    <property type="entry name" value="ARGININE EXPORTER PROTEIN ARGO"/>
    <property type="match status" value="1"/>
</dbReference>
<dbReference type="InterPro" id="IPR001123">
    <property type="entry name" value="LeuE-type"/>
</dbReference>
<proteinExistence type="predicted"/>
<evidence type="ECO:0000256" key="6">
    <source>
        <dbReference type="SAM" id="Phobius"/>
    </source>
</evidence>
<keyword evidence="5 6" id="KW-0472">Membrane</keyword>
<evidence type="ECO:0000313" key="8">
    <source>
        <dbReference type="Proteomes" id="UP000279594"/>
    </source>
</evidence>
<dbReference type="PANTHER" id="PTHR30086:SF17">
    <property type="entry name" value="LYSE FAMILY TRANSLOCATOR"/>
    <property type="match status" value="1"/>
</dbReference>
<accession>A0A3G2EK31</accession>
<evidence type="ECO:0000256" key="3">
    <source>
        <dbReference type="ARBA" id="ARBA00022692"/>
    </source>
</evidence>
<dbReference type="GO" id="GO:0015171">
    <property type="term" value="F:amino acid transmembrane transporter activity"/>
    <property type="evidence" value="ECO:0007669"/>
    <property type="project" value="TreeGrafter"/>
</dbReference>
<keyword evidence="3 6" id="KW-0812">Transmembrane</keyword>
<dbReference type="Proteomes" id="UP000279594">
    <property type="component" value="Chromosome"/>
</dbReference>